<evidence type="ECO:0000256" key="2">
    <source>
        <dbReference type="SAM" id="Phobius"/>
    </source>
</evidence>
<evidence type="ECO:0000256" key="1">
    <source>
        <dbReference type="SAM" id="MobiDB-lite"/>
    </source>
</evidence>
<keyword evidence="4" id="KW-1185">Reference proteome</keyword>
<dbReference type="OrthoDB" id="5750389at2759"/>
<dbReference type="EMBL" id="JANBPU010000505">
    <property type="protein sequence ID" value="KAJ1910960.1"/>
    <property type="molecule type" value="Genomic_DNA"/>
</dbReference>
<accession>A0A9W7ZLA4</accession>
<feature type="region of interest" description="Disordered" evidence="1">
    <location>
        <begin position="472"/>
        <end position="536"/>
    </location>
</feature>
<feature type="compositionally biased region" description="Polar residues" evidence="1">
    <location>
        <begin position="472"/>
        <end position="483"/>
    </location>
</feature>
<feature type="transmembrane region" description="Helical" evidence="2">
    <location>
        <begin position="69"/>
        <end position="89"/>
    </location>
</feature>
<feature type="compositionally biased region" description="Basic residues" evidence="1">
    <location>
        <begin position="374"/>
        <end position="384"/>
    </location>
</feature>
<proteinExistence type="predicted"/>
<evidence type="ECO:0000313" key="4">
    <source>
        <dbReference type="Proteomes" id="UP001150538"/>
    </source>
</evidence>
<sequence length="734" mass="82535">MRYYNHNNHTKNQRPQLNHPAGLDDVAHMFTIEENVELIRLHKLAKRLDGDSDESHNHHHPHIGICPSLSMIPIAGGIASSVALLYYAYRLKSFAKYMEVDVPELYTNLLKPSGLGMIPIVGPYMVKARMPNKISWENFVTHVVREYNRKQYNMNKMKNKNLGVSPNALASNGIIAASPNVAAGGVEKSLPLQSHAIIYTTPSTQTIDTANSSNGESIYSVNDVQIDSHLSMSFLNDIGRPSSSYGDDYVETIRKPSPQQRRRFGHHHHERQSTIYNNNESCRDSRVKTRIPTQIINAAKGIPSTPPLPPFPSSSSSSKLNHKVNNESNGNMVSTPVVYTSWEDDENEGEANYEDYTADSPEDLRYDSFLNPSKSHKNNQRKVKTNSNESFTTSQHRQNAQSVLQSFEKESLVQQTKPSNHHHHDYYYQGEEQEEESNFDEIISNYSHSIRGSLISVRESALDLTRTADTLITPTTSSDNSMSLRRKHNKSGATTSRSNFGFMTPTSLISSAKKSSKSNSKSTKKSTTTTRDTKHMLYDKLYKNNYNKLHHQQQLKNNTNSDGDGNNVNNMPITRNERKKKHIKQFKDSFIPSSSSSSSSSSPSLQDYDIDKTLPKPPRRHRRDMDEATSYMRSLGISSYYDSELTLLNENENNSDDKVYYDVNKLIDQEYSNTSSSSPSSSSKHHHGNRHVKDKVGGGGGGGKKYIGSPNNINKIVEARSKKAFIQSLASNTF</sequence>
<keyword evidence="2" id="KW-0472">Membrane</keyword>
<feature type="compositionally biased region" description="Acidic residues" evidence="1">
    <location>
        <begin position="345"/>
        <end position="361"/>
    </location>
</feature>
<feature type="region of interest" description="Disordered" evidence="1">
    <location>
        <begin position="671"/>
        <end position="710"/>
    </location>
</feature>
<feature type="region of interest" description="Disordered" evidence="1">
    <location>
        <begin position="1"/>
        <end position="20"/>
    </location>
</feature>
<feature type="compositionally biased region" description="Basic residues" evidence="1">
    <location>
        <begin position="260"/>
        <end position="270"/>
    </location>
</feature>
<dbReference type="Proteomes" id="UP001150538">
    <property type="component" value="Unassembled WGS sequence"/>
</dbReference>
<evidence type="ECO:0000313" key="3">
    <source>
        <dbReference type="EMBL" id="KAJ1910960.1"/>
    </source>
</evidence>
<feature type="compositionally biased region" description="Low complexity" evidence="1">
    <location>
        <begin position="506"/>
        <end position="530"/>
    </location>
</feature>
<protein>
    <submittedName>
        <fullName evidence="3">Uncharacterized protein</fullName>
    </submittedName>
</protein>
<name>A0A9W7ZLA4_9FUNG</name>
<feature type="compositionally biased region" description="Low complexity" evidence="1">
    <location>
        <begin position="672"/>
        <end position="682"/>
    </location>
</feature>
<feature type="region of interest" description="Disordered" evidence="1">
    <location>
        <begin position="555"/>
        <end position="627"/>
    </location>
</feature>
<feature type="region of interest" description="Disordered" evidence="1">
    <location>
        <begin position="256"/>
        <end position="285"/>
    </location>
</feature>
<keyword evidence="2" id="KW-1133">Transmembrane helix</keyword>
<feature type="region of interest" description="Disordered" evidence="1">
    <location>
        <begin position="345"/>
        <end position="401"/>
    </location>
</feature>
<feature type="compositionally biased region" description="Basic residues" evidence="1">
    <location>
        <begin position="683"/>
        <end position="693"/>
    </location>
</feature>
<feature type="region of interest" description="Disordered" evidence="1">
    <location>
        <begin position="298"/>
        <end position="332"/>
    </location>
</feature>
<organism evidence="3 4">
    <name type="scientific">Mycoemilia scoparia</name>
    <dbReference type="NCBI Taxonomy" id="417184"/>
    <lineage>
        <taxon>Eukaryota</taxon>
        <taxon>Fungi</taxon>
        <taxon>Fungi incertae sedis</taxon>
        <taxon>Zoopagomycota</taxon>
        <taxon>Kickxellomycotina</taxon>
        <taxon>Kickxellomycetes</taxon>
        <taxon>Kickxellales</taxon>
        <taxon>Kickxellaceae</taxon>
        <taxon>Mycoemilia</taxon>
    </lineage>
</organism>
<feature type="compositionally biased region" description="Polar residues" evidence="1">
    <location>
        <begin position="385"/>
        <end position="401"/>
    </location>
</feature>
<feature type="compositionally biased region" description="Polar residues" evidence="1">
    <location>
        <begin position="555"/>
        <end position="573"/>
    </location>
</feature>
<feature type="compositionally biased region" description="Low complexity" evidence="1">
    <location>
        <begin position="592"/>
        <end position="604"/>
    </location>
</feature>
<reference evidence="3" key="1">
    <citation type="submission" date="2022-07" db="EMBL/GenBank/DDBJ databases">
        <title>Phylogenomic reconstructions and comparative analyses of Kickxellomycotina fungi.</title>
        <authorList>
            <person name="Reynolds N.K."/>
            <person name="Stajich J.E."/>
            <person name="Barry K."/>
            <person name="Grigoriev I.V."/>
            <person name="Crous P."/>
            <person name="Smith M.E."/>
        </authorList>
    </citation>
    <scope>NUCLEOTIDE SEQUENCE</scope>
    <source>
        <strain evidence="3">NBRC 100468</strain>
    </source>
</reference>
<dbReference type="AlphaFoldDB" id="A0A9W7ZLA4"/>
<gene>
    <name evidence="3" type="ORF">H4219_006084</name>
</gene>
<comment type="caution">
    <text evidence="3">The sequence shown here is derived from an EMBL/GenBank/DDBJ whole genome shotgun (WGS) entry which is preliminary data.</text>
</comment>
<feature type="compositionally biased region" description="Polar residues" evidence="1">
    <location>
        <begin position="491"/>
        <end position="505"/>
    </location>
</feature>
<keyword evidence="2" id="KW-0812">Transmembrane</keyword>